<evidence type="ECO:0000256" key="1">
    <source>
        <dbReference type="SAM" id="MobiDB-lite"/>
    </source>
</evidence>
<evidence type="ECO:0000313" key="2">
    <source>
        <dbReference type="EMBL" id="KAK6756953.1"/>
    </source>
</evidence>
<feature type="region of interest" description="Disordered" evidence="1">
    <location>
        <begin position="1"/>
        <end position="28"/>
    </location>
</feature>
<reference evidence="2 3" key="1">
    <citation type="submission" date="2023-08" db="EMBL/GenBank/DDBJ databases">
        <title>A Necator americanus chromosomal reference genome.</title>
        <authorList>
            <person name="Ilik V."/>
            <person name="Petrzelkova K.J."/>
            <person name="Pardy F."/>
            <person name="Fuh T."/>
            <person name="Niatou-Singa F.S."/>
            <person name="Gouil Q."/>
            <person name="Baker L."/>
            <person name="Ritchie M.E."/>
            <person name="Jex A.R."/>
            <person name="Gazzola D."/>
            <person name="Li H."/>
            <person name="Toshio Fujiwara R."/>
            <person name="Zhan B."/>
            <person name="Aroian R.V."/>
            <person name="Pafco B."/>
            <person name="Schwarz E.M."/>
        </authorList>
    </citation>
    <scope>NUCLEOTIDE SEQUENCE [LARGE SCALE GENOMIC DNA]</scope>
    <source>
        <strain evidence="2 3">Aroian</strain>
        <tissue evidence="2">Whole animal</tissue>
    </source>
</reference>
<keyword evidence="3" id="KW-1185">Reference proteome</keyword>
<protein>
    <submittedName>
        <fullName evidence="2">Uncharacterized protein</fullName>
    </submittedName>
</protein>
<gene>
    <name evidence="2" type="primary">Necator_chrV.g19818</name>
    <name evidence="2" type="ORF">RB195_015026</name>
</gene>
<name>A0ABR1E373_NECAM</name>
<evidence type="ECO:0000313" key="3">
    <source>
        <dbReference type="Proteomes" id="UP001303046"/>
    </source>
</evidence>
<feature type="compositionally biased region" description="Basic and acidic residues" evidence="1">
    <location>
        <begin position="1"/>
        <end position="14"/>
    </location>
</feature>
<dbReference type="Proteomes" id="UP001303046">
    <property type="component" value="Unassembled WGS sequence"/>
</dbReference>
<accession>A0ABR1E373</accession>
<dbReference type="EMBL" id="JAVFWL010000005">
    <property type="protein sequence ID" value="KAK6756953.1"/>
    <property type="molecule type" value="Genomic_DNA"/>
</dbReference>
<sequence length="132" mass="14531">MGKSSTQKEVDRNGHCSSPAIWSATPRERRSAQIEKKLVEKLEEIGPQNVAEVVFTVGRSTQGLYLRIEFLQPNSQISDSSKVETTKTREIGVSCVGEYAEVDLIPITLEISFKAQGDKCDASVQTGTPLQF</sequence>
<organism evidence="2 3">
    <name type="scientific">Necator americanus</name>
    <name type="common">Human hookworm</name>
    <dbReference type="NCBI Taxonomy" id="51031"/>
    <lineage>
        <taxon>Eukaryota</taxon>
        <taxon>Metazoa</taxon>
        <taxon>Ecdysozoa</taxon>
        <taxon>Nematoda</taxon>
        <taxon>Chromadorea</taxon>
        <taxon>Rhabditida</taxon>
        <taxon>Rhabditina</taxon>
        <taxon>Rhabditomorpha</taxon>
        <taxon>Strongyloidea</taxon>
        <taxon>Ancylostomatidae</taxon>
        <taxon>Bunostominae</taxon>
        <taxon>Necator</taxon>
    </lineage>
</organism>
<proteinExistence type="predicted"/>
<comment type="caution">
    <text evidence="2">The sequence shown here is derived from an EMBL/GenBank/DDBJ whole genome shotgun (WGS) entry which is preliminary data.</text>
</comment>